<dbReference type="Proteomes" id="UP000031189">
    <property type="component" value="Unassembled WGS sequence"/>
</dbReference>
<dbReference type="EMBL" id="JWHR01000105">
    <property type="protein sequence ID" value="KHS56816.1"/>
    <property type="molecule type" value="Genomic_DNA"/>
</dbReference>
<gene>
    <name evidence="2" type="ORF">QX51_11620</name>
</gene>
<reference evidence="2 3" key="1">
    <citation type="submission" date="2014-12" db="EMBL/GenBank/DDBJ databases">
        <title>Draft genome sequence of Terrisporobacter sp. 08-306576, isolated from the blood culture of a bacteremia patient.</title>
        <authorList>
            <person name="Lund L.C."/>
            <person name="Sydenham T.V."/>
            <person name="Hogh S.V."/>
            <person name="Skov M.N."/>
            <person name="Kemp M."/>
            <person name="Justesen U.S."/>
        </authorList>
    </citation>
    <scope>NUCLEOTIDE SEQUENCE [LARGE SCALE GENOMIC DNA]</scope>
    <source>
        <strain evidence="2 3">08-306576</strain>
    </source>
</reference>
<dbReference type="RefSeq" id="WP_039680084.1">
    <property type="nucleotide sequence ID" value="NZ_JAWGXO010000022.1"/>
</dbReference>
<sequence length="64" mass="7556">MTTDKHKREDDKTRYNRNEKKNPHFKLELGEELNLEPRLRPSKTGSVAQNTARPISSHKKQQDK</sequence>
<accession>A0A0B3VJ72</accession>
<dbReference type="AlphaFoldDB" id="A0A0B3VJ72"/>
<dbReference type="STRING" id="1577792.QX51_11620"/>
<feature type="region of interest" description="Disordered" evidence="1">
    <location>
        <begin position="1"/>
        <end position="64"/>
    </location>
</feature>
<name>A0A0B3VJ72_9FIRM</name>
<organism evidence="2 3">
    <name type="scientific">Terrisporobacter othiniensis</name>
    <dbReference type="NCBI Taxonomy" id="1577792"/>
    <lineage>
        <taxon>Bacteria</taxon>
        <taxon>Bacillati</taxon>
        <taxon>Bacillota</taxon>
        <taxon>Clostridia</taxon>
        <taxon>Peptostreptococcales</taxon>
        <taxon>Peptostreptococcaceae</taxon>
        <taxon>Terrisporobacter</taxon>
    </lineage>
</organism>
<evidence type="ECO:0000313" key="2">
    <source>
        <dbReference type="EMBL" id="KHS56816.1"/>
    </source>
</evidence>
<dbReference type="OrthoDB" id="1753462at2"/>
<keyword evidence="3" id="KW-1185">Reference proteome</keyword>
<evidence type="ECO:0000256" key="1">
    <source>
        <dbReference type="SAM" id="MobiDB-lite"/>
    </source>
</evidence>
<comment type="caution">
    <text evidence="2">The sequence shown here is derived from an EMBL/GenBank/DDBJ whole genome shotgun (WGS) entry which is preliminary data.</text>
</comment>
<feature type="compositionally biased region" description="Basic and acidic residues" evidence="1">
    <location>
        <begin position="1"/>
        <end position="39"/>
    </location>
</feature>
<evidence type="ECO:0000313" key="3">
    <source>
        <dbReference type="Proteomes" id="UP000031189"/>
    </source>
</evidence>
<proteinExistence type="predicted"/>
<feature type="compositionally biased region" description="Polar residues" evidence="1">
    <location>
        <begin position="43"/>
        <end position="54"/>
    </location>
</feature>
<protein>
    <submittedName>
        <fullName evidence="2">Uncharacterized protein</fullName>
    </submittedName>
</protein>